<dbReference type="AlphaFoldDB" id="A0A9D4S9V3"/>
<keyword evidence="2" id="KW-1185">Reference proteome</keyword>
<evidence type="ECO:0000313" key="2">
    <source>
        <dbReference type="Proteomes" id="UP000828390"/>
    </source>
</evidence>
<proteinExistence type="predicted"/>
<gene>
    <name evidence="1" type="ORF">DPMN_020055</name>
</gene>
<dbReference type="EMBL" id="JAIWYP010000001">
    <property type="protein sequence ID" value="KAH3895888.1"/>
    <property type="molecule type" value="Genomic_DNA"/>
</dbReference>
<reference evidence="1" key="2">
    <citation type="submission" date="2020-11" db="EMBL/GenBank/DDBJ databases">
        <authorList>
            <person name="McCartney M.A."/>
            <person name="Auch B."/>
            <person name="Kono T."/>
            <person name="Mallez S."/>
            <person name="Becker A."/>
            <person name="Gohl D.M."/>
            <person name="Silverstein K.A.T."/>
            <person name="Koren S."/>
            <person name="Bechman K.B."/>
            <person name="Herman A."/>
            <person name="Abrahante J.E."/>
            <person name="Garbe J."/>
        </authorList>
    </citation>
    <scope>NUCLEOTIDE SEQUENCE</scope>
    <source>
        <strain evidence="1">Duluth1</strain>
        <tissue evidence="1">Whole animal</tissue>
    </source>
</reference>
<organism evidence="1 2">
    <name type="scientific">Dreissena polymorpha</name>
    <name type="common">Zebra mussel</name>
    <name type="synonym">Mytilus polymorpha</name>
    <dbReference type="NCBI Taxonomy" id="45954"/>
    <lineage>
        <taxon>Eukaryota</taxon>
        <taxon>Metazoa</taxon>
        <taxon>Spiralia</taxon>
        <taxon>Lophotrochozoa</taxon>
        <taxon>Mollusca</taxon>
        <taxon>Bivalvia</taxon>
        <taxon>Autobranchia</taxon>
        <taxon>Heteroconchia</taxon>
        <taxon>Euheterodonta</taxon>
        <taxon>Imparidentia</taxon>
        <taxon>Neoheterodontei</taxon>
        <taxon>Myida</taxon>
        <taxon>Dreissenoidea</taxon>
        <taxon>Dreissenidae</taxon>
        <taxon>Dreissena</taxon>
    </lineage>
</organism>
<accession>A0A9D4S9V3</accession>
<comment type="caution">
    <text evidence="1">The sequence shown here is derived from an EMBL/GenBank/DDBJ whole genome shotgun (WGS) entry which is preliminary data.</text>
</comment>
<reference evidence="1" key="1">
    <citation type="journal article" date="2019" name="bioRxiv">
        <title>The Genome of the Zebra Mussel, Dreissena polymorpha: A Resource for Invasive Species Research.</title>
        <authorList>
            <person name="McCartney M.A."/>
            <person name="Auch B."/>
            <person name="Kono T."/>
            <person name="Mallez S."/>
            <person name="Zhang Y."/>
            <person name="Obille A."/>
            <person name="Becker A."/>
            <person name="Abrahante J.E."/>
            <person name="Garbe J."/>
            <person name="Badalamenti J.P."/>
            <person name="Herman A."/>
            <person name="Mangelson H."/>
            <person name="Liachko I."/>
            <person name="Sullivan S."/>
            <person name="Sone E.D."/>
            <person name="Koren S."/>
            <person name="Silverstein K.A.T."/>
            <person name="Beckman K.B."/>
            <person name="Gohl D.M."/>
        </authorList>
    </citation>
    <scope>NUCLEOTIDE SEQUENCE</scope>
    <source>
        <strain evidence="1">Duluth1</strain>
        <tissue evidence="1">Whole animal</tissue>
    </source>
</reference>
<evidence type="ECO:0000313" key="1">
    <source>
        <dbReference type="EMBL" id="KAH3895888.1"/>
    </source>
</evidence>
<protein>
    <submittedName>
        <fullName evidence="1">Uncharacterized protein</fullName>
    </submittedName>
</protein>
<sequence>MAYQQFLFPYYGNTSGNEENAVGCGQPEVLSLRLRNATRGDVIESCMHTDA</sequence>
<dbReference type="Proteomes" id="UP000828390">
    <property type="component" value="Unassembled WGS sequence"/>
</dbReference>
<name>A0A9D4S9V3_DREPO</name>